<evidence type="ECO:0000256" key="1">
    <source>
        <dbReference type="ARBA" id="ARBA00012513"/>
    </source>
</evidence>
<dbReference type="EMBL" id="CP026606">
    <property type="protein sequence ID" value="AVB76605.1"/>
    <property type="molecule type" value="Genomic_DNA"/>
</dbReference>
<name>A0A2L1CB77_METMI</name>
<evidence type="ECO:0000256" key="7">
    <source>
        <dbReference type="ARBA" id="ARBA00047899"/>
    </source>
</evidence>
<dbReference type="EMBL" id="JACDUO010000001">
    <property type="protein sequence ID" value="MBA2863114.1"/>
    <property type="molecule type" value="Genomic_DNA"/>
</dbReference>
<dbReference type="RefSeq" id="WP_104838087.1">
    <property type="nucleotide sequence ID" value="NZ_CP026606.1"/>
</dbReference>
<evidence type="ECO:0000313" key="14">
    <source>
        <dbReference type="Proteomes" id="UP000567099"/>
    </source>
</evidence>
<gene>
    <name evidence="11" type="ORF">HNP94_000114</name>
    <name evidence="12" type="ORF">HNP96_000902</name>
    <name evidence="10" type="ORF">MMJJ_12240</name>
</gene>
<evidence type="ECO:0000256" key="6">
    <source>
        <dbReference type="ARBA" id="ARBA00022840"/>
    </source>
</evidence>
<evidence type="ECO:0000256" key="2">
    <source>
        <dbReference type="ARBA" id="ARBA00022527"/>
    </source>
</evidence>
<dbReference type="InterPro" id="IPR018934">
    <property type="entry name" value="RIO_dom"/>
</dbReference>
<evidence type="ECO:0000259" key="9">
    <source>
        <dbReference type="PROSITE" id="PS50011"/>
    </source>
</evidence>
<evidence type="ECO:0000313" key="15">
    <source>
        <dbReference type="Proteomes" id="UP000590564"/>
    </source>
</evidence>
<sequence length="225" mass="26130">MTNLDFKMDIEGLNAISSKLFDWEILKNLSEYIVFTEYVGKGHRGVVFKAFSDKYVDENGNHIILAVKIPRIDAPKVTIPNEGRILKKTNEFGVGPKVYEYSENHMVMEYVDGEMLKDCIDNLTPEELLYVIEETLRQCLRLDLHKIDHTEIQGGKHVMVSKKGVYIIDFDKAREHSPKNFTSAMSLLFGENYISKKIMHLLNLSEEKIILFRKYAKNYKTLFKN</sequence>
<dbReference type="Pfam" id="PF01163">
    <property type="entry name" value="RIO1"/>
    <property type="match status" value="1"/>
</dbReference>
<keyword evidence="5 11" id="KW-0418">Kinase</keyword>
<keyword evidence="3" id="KW-0808">Transferase</keyword>
<dbReference type="GO" id="GO:0005524">
    <property type="term" value="F:ATP binding"/>
    <property type="evidence" value="ECO:0007669"/>
    <property type="project" value="UniProtKB-KW"/>
</dbReference>
<feature type="domain" description="Protein kinase" evidence="9">
    <location>
        <begin position="33"/>
        <end position="225"/>
    </location>
</feature>
<comment type="catalytic activity">
    <reaction evidence="8">
        <text>L-seryl-[protein] + ATP = O-phospho-L-seryl-[protein] + ADP + H(+)</text>
        <dbReference type="Rhea" id="RHEA:17989"/>
        <dbReference type="Rhea" id="RHEA-COMP:9863"/>
        <dbReference type="Rhea" id="RHEA-COMP:11604"/>
        <dbReference type="ChEBI" id="CHEBI:15378"/>
        <dbReference type="ChEBI" id="CHEBI:29999"/>
        <dbReference type="ChEBI" id="CHEBI:30616"/>
        <dbReference type="ChEBI" id="CHEBI:83421"/>
        <dbReference type="ChEBI" id="CHEBI:456216"/>
        <dbReference type="EC" id="2.7.11.1"/>
    </reaction>
</comment>
<dbReference type="KEGG" id="mmad:MMJJ_12240"/>
<dbReference type="EC" id="2.7.11.1" evidence="1"/>
<keyword evidence="6" id="KW-0067">ATP-binding</keyword>
<protein>
    <recommendedName>
        <fullName evidence="1">non-specific serine/threonine protein kinase</fullName>
        <ecNumber evidence="1">2.7.11.1</ecNumber>
    </recommendedName>
</protein>
<dbReference type="Proteomes" id="UP000567099">
    <property type="component" value="Unassembled WGS sequence"/>
</dbReference>
<proteinExistence type="predicted"/>
<accession>A0A2L1CB77</accession>
<dbReference type="PROSITE" id="PS50011">
    <property type="entry name" value="PROTEIN_KINASE_DOM"/>
    <property type="match status" value="1"/>
</dbReference>
<dbReference type="EMBL" id="JACHED010000001">
    <property type="protein sequence ID" value="MBB6496881.1"/>
    <property type="molecule type" value="Genomic_DNA"/>
</dbReference>
<dbReference type="AlphaFoldDB" id="A0A2L1CB77"/>
<evidence type="ECO:0000313" key="11">
    <source>
        <dbReference type="EMBL" id="MBA2863114.1"/>
    </source>
</evidence>
<evidence type="ECO:0000256" key="4">
    <source>
        <dbReference type="ARBA" id="ARBA00022741"/>
    </source>
</evidence>
<organism evidence="10 13">
    <name type="scientific">Methanococcus maripaludis</name>
    <name type="common">Methanococcus deltae</name>
    <dbReference type="NCBI Taxonomy" id="39152"/>
    <lineage>
        <taxon>Archaea</taxon>
        <taxon>Methanobacteriati</taxon>
        <taxon>Methanobacteriota</taxon>
        <taxon>Methanomada group</taxon>
        <taxon>Methanococci</taxon>
        <taxon>Methanococcales</taxon>
        <taxon>Methanococcaceae</taxon>
        <taxon>Methanococcus</taxon>
    </lineage>
</organism>
<reference evidence="11 14" key="3">
    <citation type="submission" date="2020-07" db="EMBL/GenBank/DDBJ databases">
        <title>Genomic Encyclopedia of Type Strains, Phase IV (KMG-V): Genome sequencing to study the core and pangenomes of soil and plant-associated prokaryotes.</title>
        <authorList>
            <person name="Whitman W."/>
        </authorList>
    </citation>
    <scope>NUCLEOTIDE SEQUENCE [LARGE SCALE GENOMIC DNA]</scope>
    <source>
        <strain evidence="11 14">C13</strain>
        <strain evidence="12 15">D1</strain>
    </source>
</reference>
<dbReference type="Proteomes" id="UP000239462">
    <property type="component" value="Chromosome"/>
</dbReference>
<evidence type="ECO:0000313" key="13">
    <source>
        <dbReference type="Proteomes" id="UP000239462"/>
    </source>
</evidence>
<dbReference type="Proteomes" id="UP000590564">
    <property type="component" value="Unassembled WGS sequence"/>
</dbReference>
<reference evidence="10" key="2">
    <citation type="submission" date="2018-02" db="EMBL/GenBank/DDBJ databases">
        <title>Complete genome sequence of the Methanococcus maripaludis type strain JJ (DSM 2067), a model for selenoprotein synthesis in Archaea.</title>
        <authorList>
            <person name="Poehlein A."/>
            <person name="Heym D."/>
            <person name="Quitzke V."/>
            <person name="Fersch J."/>
            <person name="Daniel R."/>
            <person name="Rother M."/>
        </authorList>
    </citation>
    <scope>NUCLEOTIDE SEQUENCE [LARGE SCALE GENOMIC DNA]</scope>
    <source>
        <strain evidence="10">DSM 2067</strain>
    </source>
</reference>
<dbReference type="Gene3D" id="1.10.510.10">
    <property type="entry name" value="Transferase(Phosphotransferase) domain 1"/>
    <property type="match status" value="1"/>
</dbReference>
<evidence type="ECO:0000313" key="12">
    <source>
        <dbReference type="EMBL" id="MBB6496881.1"/>
    </source>
</evidence>
<evidence type="ECO:0000256" key="8">
    <source>
        <dbReference type="ARBA" id="ARBA00048679"/>
    </source>
</evidence>
<keyword evidence="2 11" id="KW-0723">Serine/threonine-protein kinase</keyword>
<comment type="catalytic activity">
    <reaction evidence="7">
        <text>L-threonyl-[protein] + ATP = O-phospho-L-threonyl-[protein] + ADP + H(+)</text>
        <dbReference type="Rhea" id="RHEA:46608"/>
        <dbReference type="Rhea" id="RHEA-COMP:11060"/>
        <dbReference type="Rhea" id="RHEA-COMP:11605"/>
        <dbReference type="ChEBI" id="CHEBI:15378"/>
        <dbReference type="ChEBI" id="CHEBI:30013"/>
        <dbReference type="ChEBI" id="CHEBI:30616"/>
        <dbReference type="ChEBI" id="CHEBI:61977"/>
        <dbReference type="ChEBI" id="CHEBI:456216"/>
        <dbReference type="EC" id="2.7.11.1"/>
    </reaction>
</comment>
<evidence type="ECO:0000256" key="5">
    <source>
        <dbReference type="ARBA" id="ARBA00022777"/>
    </source>
</evidence>
<dbReference type="InterPro" id="IPR011009">
    <property type="entry name" value="Kinase-like_dom_sf"/>
</dbReference>
<dbReference type="GO" id="GO:0004674">
    <property type="term" value="F:protein serine/threonine kinase activity"/>
    <property type="evidence" value="ECO:0007669"/>
    <property type="project" value="UniProtKB-KW"/>
</dbReference>
<dbReference type="SUPFAM" id="SSF56112">
    <property type="entry name" value="Protein kinase-like (PK-like)"/>
    <property type="match status" value="1"/>
</dbReference>
<dbReference type="GeneID" id="36102311"/>
<evidence type="ECO:0000313" key="10">
    <source>
        <dbReference type="EMBL" id="AVB76605.1"/>
    </source>
</evidence>
<dbReference type="InterPro" id="IPR000719">
    <property type="entry name" value="Prot_kinase_dom"/>
</dbReference>
<evidence type="ECO:0000256" key="3">
    <source>
        <dbReference type="ARBA" id="ARBA00022679"/>
    </source>
</evidence>
<keyword evidence="4" id="KW-0547">Nucleotide-binding</keyword>
<reference evidence="13" key="1">
    <citation type="journal article" date="2018" name="Genome Announc.">
        <title>Complete Genome Sequence of the Methanococcus maripaludis Type Strain JJ (DSM 2067), a Model for Selenoprotein Synthesis in Archaea.</title>
        <authorList>
            <person name="Poehlein A."/>
            <person name="Heym D."/>
            <person name="Quitzke V."/>
            <person name="Fersch J."/>
            <person name="Daniel R."/>
            <person name="Rother M."/>
        </authorList>
    </citation>
    <scope>NUCLEOTIDE SEQUENCE [LARGE SCALE GENOMIC DNA]</scope>
    <source>
        <strain evidence="13">DSM 2067</strain>
    </source>
</reference>